<accession>A0A1F6DH45</accession>
<evidence type="ECO:0000256" key="3">
    <source>
        <dbReference type="ARBA" id="ARBA00004496"/>
    </source>
</evidence>
<keyword evidence="8 12" id="KW-0963">Cytoplasm</keyword>
<sequence>MNLFTYVRDVPDFPKPGITFRDITPLLAHPHGLRHIVGTMVDHLGGQFPLVVDMIVALDARGFIIGGALAHHLQLPLVLVRKKGKLPFKTVGTSYGLEYGSDEIEMHADAIIKGDRALIVDDLLATGGTARAACDLVEKLGGVVAGCFFLIELDGLGGRSKLGKYEVYSILTYEQEKML</sequence>
<comment type="caution">
    <text evidence="14">The sequence shown here is derived from an EMBL/GenBank/DDBJ whole genome shotgun (WGS) entry which is preliminary data.</text>
</comment>
<evidence type="ECO:0000256" key="1">
    <source>
        <dbReference type="ARBA" id="ARBA00000868"/>
    </source>
</evidence>
<dbReference type="GO" id="GO:0005737">
    <property type="term" value="C:cytoplasm"/>
    <property type="evidence" value="ECO:0007669"/>
    <property type="project" value="UniProtKB-SubCell"/>
</dbReference>
<comment type="catalytic activity">
    <reaction evidence="1 12">
        <text>AMP + diphosphate = 5-phospho-alpha-D-ribose 1-diphosphate + adenine</text>
        <dbReference type="Rhea" id="RHEA:16609"/>
        <dbReference type="ChEBI" id="CHEBI:16708"/>
        <dbReference type="ChEBI" id="CHEBI:33019"/>
        <dbReference type="ChEBI" id="CHEBI:58017"/>
        <dbReference type="ChEBI" id="CHEBI:456215"/>
        <dbReference type="EC" id="2.4.2.7"/>
    </reaction>
</comment>
<dbReference type="InterPro" id="IPR029057">
    <property type="entry name" value="PRTase-like"/>
</dbReference>
<keyword evidence="11 12" id="KW-0660">Purine salvage</keyword>
<dbReference type="EC" id="2.4.2.7" evidence="7 12"/>
<dbReference type="InterPro" id="IPR050054">
    <property type="entry name" value="UPRTase/APRTase"/>
</dbReference>
<dbReference type="UniPathway" id="UPA00588">
    <property type="reaction ID" value="UER00646"/>
</dbReference>
<dbReference type="GO" id="GO:0006166">
    <property type="term" value="P:purine ribonucleoside salvage"/>
    <property type="evidence" value="ECO:0007669"/>
    <property type="project" value="UniProtKB-UniRule"/>
</dbReference>
<dbReference type="GO" id="GO:0002055">
    <property type="term" value="F:adenine binding"/>
    <property type="evidence" value="ECO:0007669"/>
    <property type="project" value="TreeGrafter"/>
</dbReference>
<dbReference type="EMBL" id="MFLA01000001">
    <property type="protein sequence ID" value="OGG60743.1"/>
    <property type="molecule type" value="Genomic_DNA"/>
</dbReference>
<reference evidence="14 15" key="1">
    <citation type="journal article" date="2016" name="Nat. Commun.">
        <title>Thousands of microbial genomes shed light on interconnected biogeochemical processes in an aquifer system.</title>
        <authorList>
            <person name="Anantharaman K."/>
            <person name="Brown C.T."/>
            <person name="Hug L.A."/>
            <person name="Sharon I."/>
            <person name="Castelle C.J."/>
            <person name="Probst A.J."/>
            <person name="Thomas B.C."/>
            <person name="Singh A."/>
            <person name="Wilkins M.J."/>
            <person name="Karaoz U."/>
            <person name="Brodie E.L."/>
            <person name="Williams K.H."/>
            <person name="Hubbard S.S."/>
            <person name="Banfield J.F."/>
        </authorList>
    </citation>
    <scope>NUCLEOTIDE SEQUENCE [LARGE SCALE GENOMIC DNA]</scope>
</reference>
<dbReference type="NCBIfam" id="TIGR01090">
    <property type="entry name" value="apt"/>
    <property type="match status" value="1"/>
</dbReference>
<comment type="subcellular location">
    <subcellularLocation>
        <location evidence="3 12">Cytoplasm</location>
    </subcellularLocation>
</comment>
<evidence type="ECO:0000259" key="13">
    <source>
        <dbReference type="Pfam" id="PF00156"/>
    </source>
</evidence>
<dbReference type="GO" id="GO:0016208">
    <property type="term" value="F:AMP binding"/>
    <property type="evidence" value="ECO:0007669"/>
    <property type="project" value="TreeGrafter"/>
</dbReference>
<comment type="subunit">
    <text evidence="6 12">Homodimer.</text>
</comment>
<name>A0A1F6DH45_9BACT</name>
<evidence type="ECO:0000256" key="6">
    <source>
        <dbReference type="ARBA" id="ARBA00011738"/>
    </source>
</evidence>
<dbReference type="Gene3D" id="3.40.50.2020">
    <property type="match status" value="1"/>
</dbReference>
<organism evidence="14 15">
    <name type="scientific">Candidatus Kaiserbacteria bacterium RIFCSPHIGHO2_01_FULL_56_24</name>
    <dbReference type="NCBI Taxonomy" id="1798487"/>
    <lineage>
        <taxon>Bacteria</taxon>
        <taxon>Candidatus Kaiseribacteriota</taxon>
    </lineage>
</organism>
<evidence type="ECO:0000256" key="12">
    <source>
        <dbReference type="HAMAP-Rule" id="MF_00004"/>
    </source>
</evidence>
<evidence type="ECO:0000256" key="2">
    <source>
        <dbReference type="ARBA" id="ARBA00003968"/>
    </source>
</evidence>
<evidence type="ECO:0000256" key="8">
    <source>
        <dbReference type="ARBA" id="ARBA00022490"/>
    </source>
</evidence>
<proteinExistence type="inferred from homology"/>
<dbReference type="SUPFAM" id="SSF53271">
    <property type="entry name" value="PRTase-like"/>
    <property type="match status" value="1"/>
</dbReference>
<comment type="pathway">
    <text evidence="4 12">Purine metabolism; AMP biosynthesis via salvage pathway; AMP from adenine: step 1/1.</text>
</comment>
<dbReference type="Pfam" id="PF00156">
    <property type="entry name" value="Pribosyltran"/>
    <property type="match status" value="1"/>
</dbReference>
<dbReference type="PANTHER" id="PTHR32315">
    <property type="entry name" value="ADENINE PHOSPHORIBOSYLTRANSFERASE"/>
    <property type="match status" value="1"/>
</dbReference>
<dbReference type="NCBIfam" id="NF002634">
    <property type="entry name" value="PRK02304.1-3"/>
    <property type="match status" value="1"/>
</dbReference>
<evidence type="ECO:0000256" key="10">
    <source>
        <dbReference type="ARBA" id="ARBA00022679"/>
    </source>
</evidence>
<dbReference type="GO" id="GO:0044209">
    <property type="term" value="P:AMP salvage"/>
    <property type="evidence" value="ECO:0007669"/>
    <property type="project" value="UniProtKB-UniRule"/>
</dbReference>
<feature type="domain" description="Phosphoribosyltransferase" evidence="13">
    <location>
        <begin position="26"/>
        <end position="151"/>
    </location>
</feature>
<evidence type="ECO:0000313" key="14">
    <source>
        <dbReference type="EMBL" id="OGG60743.1"/>
    </source>
</evidence>
<dbReference type="FunFam" id="3.40.50.2020:FF:000004">
    <property type="entry name" value="Adenine phosphoribosyltransferase"/>
    <property type="match status" value="1"/>
</dbReference>
<dbReference type="InterPro" id="IPR000836">
    <property type="entry name" value="PRTase_dom"/>
</dbReference>
<protein>
    <recommendedName>
        <fullName evidence="7 12">Adenine phosphoribosyltransferase</fullName>
        <shortName evidence="12">APRT</shortName>
        <ecNumber evidence="7 12">2.4.2.7</ecNumber>
    </recommendedName>
</protein>
<evidence type="ECO:0000256" key="11">
    <source>
        <dbReference type="ARBA" id="ARBA00022726"/>
    </source>
</evidence>
<dbReference type="GO" id="GO:0006168">
    <property type="term" value="P:adenine salvage"/>
    <property type="evidence" value="ECO:0007669"/>
    <property type="project" value="InterPro"/>
</dbReference>
<dbReference type="AlphaFoldDB" id="A0A1F6DH45"/>
<comment type="function">
    <text evidence="2 12">Catalyzes a salvage reaction resulting in the formation of AMP, that is energically less costly than de novo synthesis.</text>
</comment>
<dbReference type="InterPro" id="IPR005764">
    <property type="entry name" value="Ade_phspho_trans"/>
</dbReference>
<evidence type="ECO:0000256" key="9">
    <source>
        <dbReference type="ARBA" id="ARBA00022676"/>
    </source>
</evidence>
<evidence type="ECO:0000256" key="4">
    <source>
        <dbReference type="ARBA" id="ARBA00004659"/>
    </source>
</evidence>
<dbReference type="NCBIfam" id="NF002636">
    <property type="entry name" value="PRK02304.1-5"/>
    <property type="match status" value="1"/>
</dbReference>
<dbReference type="Proteomes" id="UP000176377">
    <property type="component" value="Unassembled WGS sequence"/>
</dbReference>
<keyword evidence="10 12" id="KW-0808">Transferase</keyword>
<comment type="similarity">
    <text evidence="5 12">Belongs to the purine/pyrimidine phosphoribosyltransferase family.</text>
</comment>
<evidence type="ECO:0000256" key="5">
    <source>
        <dbReference type="ARBA" id="ARBA00008391"/>
    </source>
</evidence>
<keyword evidence="9 12" id="KW-0328">Glycosyltransferase</keyword>
<evidence type="ECO:0000256" key="7">
    <source>
        <dbReference type="ARBA" id="ARBA00011893"/>
    </source>
</evidence>
<dbReference type="PANTHER" id="PTHR32315:SF3">
    <property type="entry name" value="ADENINE PHOSPHORIBOSYLTRANSFERASE"/>
    <property type="match status" value="1"/>
</dbReference>
<dbReference type="GO" id="GO:0003999">
    <property type="term" value="F:adenine phosphoribosyltransferase activity"/>
    <property type="evidence" value="ECO:0007669"/>
    <property type="project" value="UniProtKB-UniRule"/>
</dbReference>
<dbReference type="CDD" id="cd06223">
    <property type="entry name" value="PRTases_typeI"/>
    <property type="match status" value="1"/>
</dbReference>
<dbReference type="HAMAP" id="MF_00004">
    <property type="entry name" value="Aden_phosphoribosyltr"/>
    <property type="match status" value="1"/>
</dbReference>
<evidence type="ECO:0000313" key="15">
    <source>
        <dbReference type="Proteomes" id="UP000176377"/>
    </source>
</evidence>
<gene>
    <name evidence="12" type="primary">apt</name>
    <name evidence="14" type="ORF">A2765_01355</name>
</gene>